<keyword evidence="1" id="KW-0812">Transmembrane</keyword>
<dbReference type="EMBL" id="JARIHO010000003">
    <property type="protein sequence ID" value="KAJ7364893.1"/>
    <property type="molecule type" value="Genomic_DNA"/>
</dbReference>
<proteinExistence type="predicted"/>
<reference evidence="2" key="1">
    <citation type="submission" date="2023-03" db="EMBL/GenBank/DDBJ databases">
        <title>Massive genome expansion in bonnet fungi (Mycena s.s.) driven by repeated elements and novel gene families across ecological guilds.</title>
        <authorList>
            <consortium name="Lawrence Berkeley National Laboratory"/>
            <person name="Harder C.B."/>
            <person name="Miyauchi S."/>
            <person name="Viragh M."/>
            <person name="Kuo A."/>
            <person name="Thoen E."/>
            <person name="Andreopoulos B."/>
            <person name="Lu D."/>
            <person name="Skrede I."/>
            <person name="Drula E."/>
            <person name="Henrissat B."/>
            <person name="Morin E."/>
            <person name="Kohler A."/>
            <person name="Barry K."/>
            <person name="LaButti K."/>
            <person name="Morin E."/>
            <person name="Salamov A."/>
            <person name="Lipzen A."/>
            <person name="Mereny Z."/>
            <person name="Hegedus B."/>
            <person name="Baldrian P."/>
            <person name="Stursova M."/>
            <person name="Weitz H."/>
            <person name="Taylor A."/>
            <person name="Grigoriev I.V."/>
            <person name="Nagy L.G."/>
            <person name="Martin F."/>
            <person name="Kauserud H."/>
        </authorList>
    </citation>
    <scope>NUCLEOTIDE SEQUENCE</scope>
    <source>
        <strain evidence="2">CBHHK002</strain>
    </source>
</reference>
<dbReference type="Proteomes" id="UP001218218">
    <property type="component" value="Unassembled WGS sequence"/>
</dbReference>
<accession>A0AAD7AQI5</accession>
<evidence type="ECO:0000313" key="2">
    <source>
        <dbReference type="EMBL" id="KAJ7364893.1"/>
    </source>
</evidence>
<comment type="caution">
    <text evidence="2">The sequence shown here is derived from an EMBL/GenBank/DDBJ whole genome shotgun (WGS) entry which is preliminary data.</text>
</comment>
<dbReference type="AlphaFoldDB" id="A0AAD7AQI5"/>
<keyword evidence="3" id="KW-1185">Reference proteome</keyword>
<evidence type="ECO:0000256" key="1">
    <source>
        <dbReference type="SAM" id="Phobius"/>
    </source>
</evidence>
<evidence type="ECO:0000313" key="3">
    <source>
        <dbReference type="Proteomes" id="UP001218218"/>
    </source>
</evidence>
<organism evidence="2 3">
    <name type="scientific">Mycena albidolilacea</name>
    <dbReference type="NCBI Taxonomy" id="1033008"/>
    <lineage>
        <taxon>Eukaryota</taxon>
        <taxon>Fungi</taxon>
        <taxon>Dikarya</taxon>
        <taxon>Basidiomycota</taxon>
        <taxon>Agaricomycotina</taxon>
        <taxon>Agaricomycetes</taxon>
        <taxon>Agaricomycetidae</taxon>
        <taxon>Agaricales</taxon>
        <taxon>Marasmiineae</taxon>
        <taxon>Mycenaceae</taxon>
        <taxon>Mycena</taxon>
    </lineage>
</organism>
<keyword evidence="1" id="KW-0472">Membrane</keyword>
<sequence>MRADVQLILLASLSLIPNNTLRYTALGSIIALALVYHIHLNIATWLRQLERSIQQTEEFIEEVKTKCPWPGDQFKLAEERARLLEVKRAASEMHCSVLAAGKPTWKEYWFLKRSVAECANRVKNIRTAVQRAKFSEDLLKT</sequence>
<gene>
    <name evidence="2" type="ORF">DFH08DRAFT_799206</name>
</gene>
<protein>
    <submittedName>
        <fullName evidence="2">Uncharacterized protein</fullName>
    </submittedName>
</protein>
<keyword evidence="1" id="KW-1133">Transmembrane helix</keyword>
<feature type="transmembrane region" description="Helical" evidence="1">
    <location>
        <begin position="20"/>
        <end position="42"/>
    </location>
</feature>
<name>A0AAD7AQI5_9AGAR</name>